<keyword evidence="12" id="KW-1185">Reference proteome</keyword>
<dbReference type="InterPro" id="IPR022792">
    <property type="entry name" value="T2SS_protein-GspN"/>
</dbReference>
<keyword evidence="7" id="KW-0812">Transmembrane</keyword>
<dbReference type="Pfam" id="PF01203">
    <property type="entry name" value="T2SSN"/>
    <property type="match status" value="1"/>
</dbReference>
<accession>A0ABV9NKH6</accession>
<evidence type="ECO:0000256" key="4">
    <source>
        <dbReference type="ARBA" id="ARBA00022448"/>
    </source>
</evidence>
<evidence type="ECO:0000256" key="3">
    <source>
        <dbReference type="ARBA" id="ARBA00021563"/>
    </source>
</evidence>
<proteinExistence type="inferred from homology"/>
<dbReference type="EMBL" id="JBHSGG010000031">
    <property type="protein sequence ID" value="MFC4728777.1"/>
    <property type="molecule type" value="Genomic_DNA"/>
</dbReference>
<reference evidence="12" key="1">
    <citation type="journal article" date="2019" name="Int. J. Syst. Evol. Microbiol.">
        <title>The Global Catalogue of Microorganisms (GCM) 10K type strain sequencing project: providing services to taxonomists for standard genome sequencing and annotation.</title>
        <authorList>
            <consortium name="The Broad Institute Genomics Platform"/>
            <consortium name="The Broad Institute Genome Sequencing Center for Infectious Disease"/>
            <person name="Wu L."/>
            <person name="Ma J."/>
        </authorList>
    </citation>
    <scope>NUCLEOTIDE SEQUENCE [LARGE SCALE GENOMIC DNA]</scope>
    <source>
        <strain evidence="12">CGMCC 1.13574</strain>
    </source>
</reference>
<comment type="caution">
    <text evidence="11">The sequence shown here is derived from an EMBL/GenBank/DDBJ whole genome shotgun (WGS) entry which is preliminary data.</text>
</comment>
<dbReference type="RefSeq" id="WP_377004839.1">
    <property type="nucleotide sequence ID" value="NZ_JBHSGG010000031.1"/>
</dbReference>
<evidence type="ECO:0000256" key="2">
    <source>
        <dbReference type="ARBA" id="ARBA00007208"/>
    </source>
</evidence>
<organism evidence="11 12">
    <name type="scientific">Coralloluteibacterium thermophilum</name>
    <dbReference type="NCBI Taxonomy" id="2707049"/>
    <lineage>
        <taxon>Bacteria</taxon>
        <taxon>Pseudomonadati</taxon>
        <taxon>Pseudomonadota</taxon>
        <taxon>Gammaproteobacteria</taxon>
        <taxon>Lysobacterales</taxon>
        <taxon>Lysobacteraceae</taxon>
        <taxon>Coralloluteibacterium</taxon>
    </lineage>
</organism>
<dbReference type="Proteomes" id="UP001595892">
    <property type="component" value="Unassembled WGS sequence"/>
</dbReference>
<sequence length="234" mass="24037">MSARRLALLFAAAFAIALALFLPLRLGLALAGGLPAGISAQAVGGSVWRGRLDGVRLGGVPVGDLDVAASPWSLARGRFRVAGEALRAEIRRDGVHALSGTLPLVLLDPGLGRGGEVHFDRATLRFADGGCAEAGGRMALDVATLPPAALRLIGDLRCAGGDAEAVLRPETAPAPLQQLTLRLRADGSYLAEAVATPTDTGNRLALELLGFAPGPAGHVRTHEGRLLTGVSEEK</sequence>
<keyword evidence="6" id="KW-0997">Cell inner membrane</keyword>
<evidence type="ECO:0000313" key="11">
    <source>
        <dbReference type="EMBL" id="MFC4728777.1"/>
    </source>
</evidence>
<evidence type="ECO:0000256" key="9">
    <source>
        <dbReference type="ARBA" id="ARBA00023136"/>
    </source>
</evidence>
<protein>
    <recommendedName>
        <fullName evidence="3">Type II secretion system protein N</fullName>
    </recommendedName>
    <alternativeName>
        <fullName evidence="10">General secretion pathway protein N</fullName>
    </alternativeName>
</protein>
<comment type="similarity">
    <text evidence="2">Belongs to the GSP N family.</text>
</comment>
<keyword evidence="5" id="KW-1003">Cell membrane</keyword>
<evidence type="ECO:0000256" key="1">
    <source>
        <dbReference type="ARBA" id="ARBA00004533"/>
    </source>
</evidence>
<name>A0ABV9NKH6_9GAMM</name>
<keyword evidence="9" id="KW-0472">Membrane</keyword>
<evidence type="ECO:0000256" key="6">
    <source>
        <dbReference type="ARBA" id="ARBA00022519"/>
    </source>
</evidence>
<evidence type="ECO:0000256" key="10">
    <source>
        <dbReference type="ARBA" id="ARBA00030772"/>
    </source>
</evidence>
<evidence type="ECO:0000256" key="8">
    <source>
        <dbReference type="ARBA" id="ARBA00022927"/>
    </source>
</evidence>
<evidence type="ECO:0000256" key="5">
    <source>
        <dbReference type="ARBA" id="ARBA00022475"/>
    </source>
</evidence>
<evidence type="ECO:0000313" key="12">
    <source>
        <dbReference type="Proteomes" id="UP001595892"/>
    </source>
</evidence>
<evidence type="ECO:0000256" key="7">
    <source>
        <dbReference type="ARBA" id="ARBA00022692"/>
    </source>
</evidence>
<gene>
    <name evidence="11" type="primary">gspN</name>
    <name evidence="11" type="ORF">ACFO3Q_11410</name>
</gene>
<keyword evidence="8" id="KW-0653">Protein transport</keyword>
<keyword evidence="4" id="KW-0813">Transport</keyword>
<comment type="subcellular location">
    <subcellularLocation>
        <location evidence="1">Cell inner membrane</location>
    </subcellularLocation>
</comment>